<dbReference type="PANTHER" id="PTHR43767">
    <property type="entry name" value="LONG-CHAIN-FATTY-ACID--COA LIGASE"/>
    <property type="match status" value="1"/>
</dbReference>
<dbReference type="EMBL" id="AP017656">
    <property type="protein sequence ID" value="BAV66585.1"/>
    <property type="molecule type" value="Genomic_DNA"/>
</dbReference>
<protein>
    <submittedName>
        <fullName evidence="3">Acyl-CoA synthetase</fullName>
    </submittedName>
</protein>
<dbReference type="Gene3D" id="3.40.50.12780">
    <property type="entry name" value="N-terminal domain of ligase-like"/>
    <property type="match status" value="1"/>
</dbReference>
<keyword evidence="4" id="KW-1185">Reference proteome</keyword>
<dbReference type="InterPro" id="IPR050237">
    <property type="entry name" value="ATP-dep_AMP-bd_enzyme"/>
</dbReference>
<dbReference type="Proteomes" id="UP000218272">
    <property type="component" value="Plasmid pSCLO_2"/>
</dbReference>
<dbReference type="InterPro" id="IPR025110">
    <property type="entry name" value="AMP-bd_C"/>
</dbReference>
<dbReference type="Pfam" id="PF13193">
    <property type="entry name" value="AMP-binding_C"/>
    <property type="match status" value="1"/>
</dbReference>
<dbReference type="RefSeq" id="WP_066516427.1">
    <property type="nucleotide sequence ID" value="NZ_AP017656.1"/>
</dbReference>
<dbReference type="OrthoDB" id="7415522at2"/>
<dbReference type="AlphaFoldDB" id="A0A1E1F7U6"/>
<name>A0A1E1F7U6_9SPHN</name>
<sequence length="537" mass="57601">MTQWNLGDILDAIEPVIPLDAPALIHGDRVITWPEMARRSNNVARALRARGAGPGAKVAFYMRNRPEYGELMAACFKGRLTHVNINYRYRPDEVFYIFDDSDSEIVVYSAEFRACIEELHGRLGKVHTFVEIGPDTERALFALPYEALAAEGDGAPLGIARSPDDELFIYTGGTTGMPKGVMWRHTDMREAQLDAQRLMGPTPADLAETAALIARDGPGRRTMPACPMMHGTGFITSIGTLVSGGCIVTLGGESFDADELWRSVDRDRVESIAIVGDAFAKPMLAALDAAPERYDTSNLVTIVSSGVMWSREVKAGLIRHIPQVVLMDSFGASEGLGFGLSVTSAAGETATARFTIGGLCDVFDEHDRPVVPGSGTPGFIARKGAIPIGYYKDPEKSAKTFRTINGVRYSMPGDWCTVAADGTLTLLGRGSVCINTAGEKVYPEEVEEVLKTHPAVVDALVVGVPDEKWGQAVTAVVHAVPGARMDEAAVRAHVRDALAGYKTPKAIVVTDRPLRAPNGKADYKAASDIAVAAVAAR</sequence>
<dbReference type="KEGG" id="sclo:SCLO_2002520"/>
<gene>
    <name evidence="3" type="ORF">SCLO_2002520</name>
</gene>
<dbReference type="PANTHER" id="PTHR43767:SF1">
    <property type="entry name" value="NONRIBOSOMAL PEPTIDE SYNTHASE PES1 (EUROFUNG)-RELATED"/>
    <property type="match status" value="1"/>
</dbReference>
<dbReference type="PROSITE" id="PS00455">
    <property type="entry name" value="AMP_BINDING"/>
    <property type="match status" value="1"/>
</dbReference>
<reference evidence="3 4" key="1">
    <citation type="submission" date="2016-10" db="EMBL/GenBank/DDBJ databases">
        <title>Complete Genome Sequence of the Nonylphenol-Degrading Bacterium Sphingobium cloacae JCM 10874T.</title>
        <authorList>
            <person name="Ootsuka M."/>
            <person name="Nishizawa T."/>
            <person name="Ohta H."/>
        </authorList>
    </citation>
    <scope>NUCLEOTIDE SEQUENCE [LARGE SCALE GENOMIC DNA]</scope>
    <source>
        <strain evidence="3 4">JCM 10874</strain>
        <plasmid evidence="4">psclo_2 dna</plasmid>
    </source>
</reference>
<dbReference type="InterPro" id="IPR042099">
    <property type="entry name" value="ANL_N_sf"/>
</dbReference>
<evidence type="ECO:0000259" key="2">
    <source>
        <dbReference type="Pfam" id="PF13193"/>
    </source>
</evidence>
<dbReference type="SUPFAM" id="SSF56801">
    <property type="entry name" value="Acetyl-CoA synthetase-like"/>
    <property type="match status" value="1"/>
</dbReference>
<evidence type="ECO:0000313" key="4">
    <source>
        <dbReference type="Proteomes" id="UP000218272"/>
    </source>
</evidence>
<evidence type="ECO:0000313" key="3">
    <source>
        <dbReference type="EMBL" id="BAV66585.1"/>
    </source>
</evidence>
<dbReference type="InterPro" id="IPR020845">
    <property type="entry name" value="AMP-binding_CS"/>
</dbReference>
<keyword evidence="3" id="KW-0614">Plasmid</keyword>
<dbReference type="Gene3D" id="3.30.300.30">
    <property type="match status" value="1"/>
</dbReference>
<geneLocation type="plasmid" evidence="4">
    <name>psclo_2 dna</name>
</geneLocation>
<dbReference type="Pfam" id="PF00501">
    <property type="entry name" value="AMP-binding"/>
    <property type="match status" value="1"/>
</dbReference>
<dbReference type="InterPro" id="IPR000873">
    <property type="entry name" value="AMP-dep_synth/lig_dom"/>
</dbReference>
<organism evidence="3 4">
    <name type="scientific">Sphingobium cloacae</name>
    <dbReference type="NCBI Taxonomy" id="120107"/>
    <lineage>
        <taxon>Bacteria</taxon>
        <taxon>Pseudomonadati</taxon>
        <taxon>Pseudomonadota</taxon>
        <taxon>Alphaproteobacteria</taxon>
        <taxon>Sphingomonadales</taxon>
        <taxon>Sphingomonadaceae</taxon>
        <taxon>Sphingobium</taxon>
    </lineage>
</organism>
<dbReference type="GO" id="GO:0016878">
    <property type="term" value="F:acid-thiol ligase activity"/>
    <property type="evidence" value="ECO:0007669"/>
    <property type="project" value="UniProtKB-ARBA"/>
</dbReference>
<feature type="domain" description="AMP-dependent synthetase/ligase" evidence="1">
    <location>
        <begin position="20"/>
        <end position="372"/>
    </location>
</feature>
<dbReference type="InterPro" id="IPR045851">
    <property type="entry name" value="AMP-bd_C_sf"/>
</dbReference>
<dbReference type="NCBIfam" id="NF005863">
    <property type="entry name" value="PRK07798.1"/>
    <property type="match status" value="1"/>
</dbReference>
<evidence type="ECO:0000259" key="1">
    <source>
        <dbReference type="Pfam" id="PF00501"/>
    </source>
</evidence>
<accession>A0A1E1F7U6</accession>
<feature type="domain" description="AMP-binding enzyme C-terminal" evidence="2">
    <location>
        <begin position="445"/>
        <end position="520"/>
    </location>
</feature>
<proteinExistence type="predicted"/>